<dbReference type="EMBL" id="KC352446">
    <property type="protein sequence ID" value="AGK45428.1"/>
    <property type="molecule type" value="Genomic_DNA"/>
</dbReference>
<reference evidence="1" key="1">
    <citation type="submission" date="2012-12" db="EMBL/GenBank/DDBJ databases">
        <authorList>
            <person name="Pakala S."/>
            <person name="Fedorova N."/>
            <person name="Joardar V."/>
            <person name="Shabalina S."/>
            <person name="Hostetler J."/>
            <person name="Pakala S."/>
            <person name="Zafar N."/>
            <person name="Nierman W."/>
            <person name="Cubeta M."/>
        </authorList>
    </citation>
    <scope>NUCLEOTIDE SEQUENCE</scope>
    <source>
        <strain evidence="1">AG3 Rhs1AP</strain>
    </source>
</reference>
<dbReference type="AlphaFoldDB" id="N0A5A2"/>
<accession>N0A5A2</accession>
<geneLocation type="mitochondrion" evidence="1"/>
<evidence type="ECO:0000313" key="1">
    <source>
        <dbReference type="EMBL" id="AGK45428.1"/>
    </source>
</evidence>
<protein>
    <submittedName>
        <fullName evidence="1">Uncharacterized protein</fullName>
    </submittedName>
</protein>
<name>N0A5A2_9AGAM</name>
<reference evidence="1" key="2">
    <citation type="journal article" date="2014" name="FEMS Microbiol. Lett.">
        <title>Mobile elements and mitochondrial genome expansion in the soil fungus and potato pathogen Rhizoctonia solani AG-3.</title>
        <authorList>
            <person name="Losada L."/>
            <person name="Pakala S.B."/>
            <person name="Fedorova N.D."/>
            <person name="Joardar V."/>
            <person name="Shabalina S.A."/>
            <person name="Hostetler J."/>
            <person name="Pakala S.M."/>
            <person name="Zafar N."/>
            <person name="Thomas E."/>
            <person name="Rodriguez-Carres M."/>
            <person name="Dean R."/>
            <person name="Vilgalys R."/>
            <person name="Nierman W.C."/>
            <person name="Cubeta M.A."/>
        </authorList>
    </citation>
    <scope>NUCLEOTIDE SEQUENCE</scope>
    <source>
        <strain evidence="1">AG3 Rhs1AP</strain>
    </source>
</reference>
<keyword evidence="1" id="KW-0496">Mitochondrion</keyword>
<gene>
    <name evidence="1" type="ORF">RSOL_m01140</name>
</gene>
<proteinExistence type="predicted"/>
<dbReference type="GeneID" id="16029557"/>
<sequence length="75" mass="8425">MQAWPEVAAKAAVLWPPGRDPLRSHCRGLQSCRQLKLASWPYGRGRKPCFFSPKGEKVASTVYLSNLNNSISRPR</sequence>
<dbReference type="RefSeq" id="YP_008082050.1">
    <property type="nucleotide sequence ID" value="NC_021436.1"/>
</dbReference>
<organism evidence="1">
    <name type="scientific">Rhizoctonia solani</name>
    <dbReference type="NCBI Taxonomy" id="456999"/>
    <lineage>
        <taxon>Eukaryota</taxon>
        <taxon>Fungi</taxon>
        <taxon>Dikarya</taxon>
        <taxon>Basidiomycota</taxon>
        <taxon>Agaricomycotina</taxon>
        <taxon>Agaricomycetes</taxon>
        <taxon>Cantharellales</taxon>
        <taxon>Ceratobasidiaceae</taxon>
        <taxon>Rhizoctonia</taxon>
    </lineage>
</organism>